<dbReference type="RefSeq" id="WP_189449060.1">
    <property type="nucleotide sequence ID" value="NZ_BMXY01000002.1"/>
</dbReference>
<reference evidence="3" key="1">
    <citation type="journal article" date="2019" name="Int. J. Syst. Evol. Microbiol.">
        <title>The Global Catalogue of Microorganisms (GCM) 10K type strain sequencing project: providing services to taxonomists for standard genome sequencing and annotation.</title>
        <authorList>
            <consortium name="The Broad Institute Genomics Platform"/>
            <consortium name="The Broad Institute Genome Sequencing Center for Infectious Disease"/>
            <person name="Wu L."/>
            <person name="Ma J."/>
        </authorList>
    </citation>
    <scope>NUCLEOTIDE SEQUENCE [LARGE SCALE GENOMIC DNA]</scope>
    <source>
        <strain evidence="3">KCTC 22558</strain>
    </source>
</reference>
<protein>
    <submittedName>
        <fullName evidence="2">MOSC domain-containing protein</fullName>
    </submittedName>
</protein>
<gene>
    <name evidence="2" type="ORF">GCM10008101_17530</name>
</gene>
<organism evidence="2 3">
    <name type="scientific">Cognatilysobacter xinjiangensis</name>
    <dbReference type="NCBI Taxonomy" id="546892"/>
    <lineage>
        <taxon>Bacteria</taxon>
        <taxon>Pseudomonadati</taxon>
        <taxon>Pseudomonadota</taxon>
        <taxon>Gammaproteobacteria</taxon>
        <taxon>Lysobacterales</taxon>
        <taxon>Lysobacteraceae</taxon>
        <taxon>Cognatilysobacter</taxon>
    </lineage>
</organism>
<dbReference type="PANTHER" id="PTHR14237:SF19">
    <property type="entry name" value="MITOCHONDRIAL AMIDOXIME REDUCING COMPONENT 1"/>
    <property type="match status" value="1"/>
</dbReference>
<dbReference type="PANTHER" id="PTHR14237">
    <property type="entry name" value="MOLYBDOPTERIN COFACTOR SULFURASE MOSC"/>
    <property type="match status" value="1"/>
</dbReference>
<dbReference type="InterPro" id="IPR011037">
    <property type="entry name" value="Pyrv_Knase-like_insert_dom_sf"/>
</dbReference>
<dbReference type="Proteomes" id="UP000643403">
    <property type="component" value="Unassembled WGS sequence"/>
</dbReference>
<dbReference type="SUPFAM" id="SSF50800">
    <property type="entry name" value="PK beta-barrel domain-like"/>
    <property type="match status" value="1"/>
</dbReference>
<evidence type="ECO:0000313" key="3">
    <source>
        <dbReference type="Proteomes" id="UP000643403"/>
    </source>
</evidence>
<keyword evidence="3" id="KW-1185">Reference proteome</keyword>
<dbReference type="EMBL" id="BMXY01000002">
    <property type="protein sequence ID" value="GGZ64395.1"/>
    <property type="molecule type" value="Genomic_DNA"/>
</dbReference>
<dbReference type="InterPro" id="IPR005303">
    <property type="entry name" value="MOCOS_middle"/>
</dbReference>
<evidence type="ECO:0000313" key="2">
    <source>
        <dbReference type="EMBL" id="GGZ64395.1"/>
    </source>
</evidence>
<accession>A0ABQ3C1E8</accession>
<dbReference type="Pfam" id="PF03473">
    <property type="entry name" value="MOSC"/>
    <property type="match status" value="1"/>
</dbReference>
<dbReference type="InterPro" id="IPR005302">
    <property type="entry name" value="MoCF_Sase_C"/>
</dbReference>
<sequence>MHVASLHLYPLKSCAPLDADTLDITPRGPAGDRRWLVVDDTGRFITARQRNEMVGIRALPDGDGLRLDAPGRPTLRVPVPLPDAPRRPVVIWNDTVHAQDAGDAAADWLSAWLGTPARLVHMDAGARRAVDPDYAAPGDEVSFADAYPLLVISQAALDGLNARLASPVPMARFRPNLVVAGSAAHAEDGWRRVRIGGIEFDAVKACTRCVFTTLDPATMTRDADGEPLRTLMEYRRTPKGVTFGMNLIPRGTGVLRVGDAVVPLA</sequence>
<feature type="domain" description="MOSC" evidence="1">
    <location>
        <begin position="117"/>
        <end position="264"/>
    </location>
</feature>
<dbReference type="Pfam" id="PF03476">
    <property type="entry name" value="MOSC_N"/>
    <property type="match status" value="1"/>
</dbReference>
<dbReference type="PROSITE" id="PS51340">
    <property type="entry name" value="MOSC"/>
    <property type="match status" value="1"/>
</dbReference>
<proteinExistence type="predicted"/>
<evidence type="ECO:0000259" key="1">
    <source>
        <dbReference type="PROSITE" id="PS51340"/>
    </source>
</evidence>
<name>A0ABQ3C1E8_9GAMM</name>
<dbReference type="SUPFAM" id="SSF141673">
    <property type="entry name" value="MOSC N-terminal domain-like"/>
    <property type="match status" value="1"/>
</dbReference>
<comment type="caution">
    <text evidence="2">The sequence shown here is derived from an EMBL/GenBank/DDBJ whole genome shotgun (WGS) entry which is preliminary data.</text>
</comment>